<feature type="domain" description="Enoyl reductase (ER)" evidence="1">
    <location>
        <begin position="1"/>
        <end position="260"/>
    </location>
</feature>
<dbReference type="InterPro" id="IPR011032">
    <property type="entry name" value="GroES-like_sf"/>
</dbReference>
<dbReference type="Pfam" id="PF00107">
    <property type="entry name" value="ADH_zinc_N"/>
    <property type="match status" value="1"/>
</dbReference>
<proteinExistence type="predicted"/>
<dbReference type="Gene3D" id="3.90.180.10">
    <property type="entry name" value="Medium-chain alcohol dehydrogenases, catalytic domain"/>
    <property type="match status" value="1"/>
</dbReference>
<dbReference type="PANTHER" id="PTHR43677">
    <property type="entry name" value="SHORT-CHAIN DEHYDROGENASE/REDUCTASE"/>
    <property type="match status" value="1"/>
</dbReference>
<dbReference type="InterPro" id="IPR013149">
    <property type="entry name" value="ADH-like_C"/>
</dbReference>
<dbReference type="WBParaSite" id="ASIM_0001618401-mRNA-1">
    <property type="protein sequence ID" value="ASIM_0001618401-mRNA-1"/>
    <property type="gene ID" value="ASIM_0001618401"/>
</dbReference>
<evidence type="ECO:0000313" key="2">
    <source>
        <dbReference type="WBParaSite" id="ASIM_0001618401-mRNA-1"/>
    </source>
</evidence>
<organism evidence="2">
    <name type="scientific">Anisakis simplex</name>
    <name type="common">Herring worm</name>
    <dbReference type="NCBI Taxonomy" id="6269"/>
    <lineage>
        <taxon>Eukaryota</taxon>
        <taxon>Metazoa</taxon>
        <taxon>Ecdysozoa</taxon>
        <taxon>Nematoda</taxon>
        <taxon>Chromadorea</taxon>
        <taxon>Rhabditida</taxon>
        <taxon>Spirurina</taxon>
        <taxon>Ascaridomorpha</taxon>
        <taxon>Ascaridoidea</taxon>
        <taxon>Anisakidae</taxon>
        <taxon>Anisakis</taxon>
        <taxon>Anisakis simplex complex</taxon>
    </lineage>
</organism>
<dbReference type="SMART" id="SM00829">
    <property type="entry name" value="PKS_ER"/>
    <property type="match status" value="1"/>
</dbReference>
<name>A0A0M3K5E3_ANISI</name>
<accession>A0A0M3K5E3</accession>
<evidence type="ECO:0000259" key="1">
    <source>
        <dbReference type="SMART" id="SM00829"/>
    </source>
</evidence>
<dbReference type="InterPro" id="IPR036291">
    <property type="entry name" value="NAD(P)-bd_dom_sf"/>
</dbReference>
<dbReference type="Gene3D" id="3.40.50.720">
    <property type="entry name" value="NAD(P)-binding Rossmann-like Domain"/>
    <property type="match status" value="1"/>
</dbReference>
<dbReference type="AlphaFoldDB" id="A0A0M3K5E3"/>
<dbReference type="SUPFAM" id="SSF51735">
    <property type="entry name" value="NAD(P)-binding Rossmann-fold domains"/>
    <property type="match status" value="1"/>
</dbReference>
<dbReference type="SUPFAM" id="SSF50129">
    <property type="entry name" value="GroES-like"/>
    <property type="match status" value="1"/>
</dbReference>
<reference evidence="2" key="1">
    <citation type="submission" date="2017-02" db="UniProtKB">
        <authorList>
            <consortium name="WormBaseParasite"/>
        </authorList>
    </citation>
    <scope>IDENTIFICATION</scope>
</reference>
<dbReference type="GO" id="GO:0016491">
    <property type="term" value="F:oxidoreductase activity"/>
    <property type="evidence" value="ECO:0007669"/>
    <property type="project" value="InterPro"/>
</dbReference>
<dbReference type="InterPro" id="IPR020843">
    <property type="entry name" value="ER"/>
</dbReference>
<dbReference type="GO" id="GO:0005739">
    <property type="term" value="C:mitochondrion"/>
    <property type="evidence" value="ECO:0007669"/>
    <property type="project" value="TreeGrafter"/>
</dbReference>
<dbReference type="InterPro" id="IPR051397">
    <property type="entry name" value="Zn-ADH-like_protein"/>
</dbReference>
<dbReference type="PANTHER" id="PTHR43677:SF4">
    <property type="entry name" value="QUINONE OXIDOREDUCTASE-LIKE PROTEIN 2"/>
    <property type="match status" value="1"/>
</dbReference>
<protein>
    <submittedName>
        <fullName evidence="2">PKS_ER domain-containing protein</fullName>
    </submittedName>
</protein>
<sequence>LSVGKGVNRFKEGDRVIALRPEGTGAFAEHCMLSSTTDIIITIPYSLSFDLATCLPVSYGTAYMILQKMATERQGSSVLILASRGTIGMSTIDLAQNVFKAQADELKVFGASDTEEKLSKIRATGVHSTFNWNDKNFLKELKKVTFDKGVDVIIDTVGGKQFEQALAGLKVGGYVISAGFSSGIIPSISLLDLHRSQATVCGIWLGGRPQLDVENVLNSVISLYDEGYLNVSIEKRYPLEKINDCIKDIKEENVFGKLLIDMH</sequence>